<organism evidence="1 2">
    <name type="scientific">Pholiota conissans</name>
    <dbReference type="NCBI Taxonomy" id="109636"/>
    <lineage>
        <taxon>Eukaryota</taxon>
        <taxon>Fungi</taxon>
        <taxon>Dikarya</taxon>
        <taxon>Basidiomycota</taxon>
        <taxon>Agaricomycotina</taxon>
        <taxon>Agaricomycetes</taxon>
        <taxon>Agaricomycetidae</taxon>
        <taxon>Agaricales</taxon>
        <taxon>Agaricineae</taxon>
        <taxon>Strophariaceae</taxon>
        <taxon>Pholiota</taxon>
    </lineage>
</organism>
<dbReference type="EMBL" id="MU155736">
    <property type="protein sequence ID" value="KAF9471200.1"/>
    <property type="molecule type" value="Genomic_DNA"/>
</dbReference>
<keyword evidence="2" id="KW-1185">Reference proteome</keyword>
<dbReference type="AlphaFoldDB" id="A0A9P5YP97"/>
<reference evidence="1" key="1">
    <citation type="submission" date="2020-11" db="EMBL/GenBank/DDBJ databases">
        <authorList>
            <consortium name="DOE Joint Genome Institute"/>
            <person name="Ahrendt S."/>
            <person name="Riley R."/>
            <person name="Andreopoulos W."/>
            <person name="Labutti K."/>
            <person name="Pangilinan J."/>
            <person name="Ruiz-Duenas F.J."/>
            <person name="Barrasa J.M."/>
            <person name="Sanchez-Garcia M."/>
            <person name="Camarero S."/>
            <person name="Miyauchi S."/>
            <person name="Serrano A."/>
            <person name="Linde D."/>
            <person name="Babiker R."/>
            <person name="Drula E."/>
            <person name="Ayuso-Fernandez I."/>
            <person name="Pacheco R."/>
            <person name="Padilla G."/>
            <person name="Ferreira P."/>
            <person name="Barriuso J."/>
            <person name="Kellner H."/>
            <person name="Castanera R."/>
            <person name="Alfaro M."/>
            <person name="Ramirez L."/>
            <person name="Pisabarro A.G."/>
            <person name="Kuo A."/>
            <person name="Tritt A."/>
            <person name="Lipzen A."/>
            <person name="He G."/>
            <person name="Yan M."/>
            <person name="Ng V."/>
            <person name="Cullen D."/>
            <person name="Martin F."/>
            <person name="Rosso M.-N."/>
            <person name="Henrissat B."/>
            <person name="Hibbett D."/>
            <person name="Martinez A.T."/>
            <person name="Grigoriev I.V."/>
        </authorList>
    </citation>
    <scope>NUCLEOTIDE SEQUENCE</scope>
    <source>
        <strain evidence="1">CIRM-BRFM 674</strain>
    </source>
</reference>
<dbReference type="Proteomes" id="UP000807469">
    <property type="component" value="Unassembled WGS sequence"/>
</dbReference>
<name>A0A9P5YP97_9AGAR</name>
<dbReference type="OrthoDB" id="3247418at2759"/>
<sequence>MSLVSAVTIASSRTTSCKKADLYLRHMQDYLKAIRDIFPNYKYLLNQYMALHLAEYLHLYGPVHAWWTFPFERLIGMLQRILNNFQDGQLEETISNSFTKSANLRSLLLKDGCPAAIKNCEGYFTKLVDPQIRNTLLTDIARFSSVLEDVASDASNVITADSKSRKTVISGPTHQALRTYYADIGVGKIPNVEKIMSSYTATGLTFSSSTKHAGNSLVLLHSPSQGSSVPAQIENIIQVSSTEVLFAVRYFLKTTADDPFKQYPIIQASLWSEHRRSLAIATLQDVEAHFACLNFEWDNAPCIAAISLLREY</sequence>
<proteinExistence type="predicted"/>
<comment type="caution">
    <text evidence="1">The sequence shown here is derived from an EMBL/GenBank/DDBJ whole genome shotgun (WGS) entry which is preliminary data.</text>
</comment>
<evidence type="ECO:0008006" key="3">
    <source>
        <dbReference type="Google" id="ProtNLM"/>
    </source>
</evidence>
<protein>
    <recommendedName>
        <fullName evidence="3">DUF4218 domain-containing protein</fullName>
    </recommendedName>
</protein>
<accession>A0A9P5YP97</accession>
<evidence type="ECO:0000313" key="2">
    <source>
        <dbReference type="Proteomes" id="UP000807469"/>
    </source>
</evidence>
<gene>
    <name evidence="1" type="ORF">BDN70DRAFT_939116</name>
</gene>
<evidence type="ECO:0000313" key="1">
    <source>
        <dbReference type="EMBL" id="KAF9471200.1"/>
    </source>
</evidence>